<keyword evidence="2" id="KW-0472">Membrane</keyword>
<dbReference type="Proteomes" id="UP001279553">
    <property type="component" value="Unassembled WGS sequence"/>
</dbReference>
<feature type="transmembrane region" description="Helical" evidence="2">
    <location>
        <begin position="322"/>
        <end position="342"/>
    </location>
</feature>
<feature type="transmembrane region" description="Helical" evidence="2">
    <location>
        <begin position="254"/>
        <end position="272"/>
    </location>
</feature>
<dbReference type="EMBL" id="JAWXYB010000018">
    <property type="protein sequence ID" value="MDX5931486.1"/>
    <property type="molecule type" value="Genomic_DNA"/>
</dbReference>
<protein>
    <recommendedName>
        <fullName evidence="5">MFS transporter</fullName>
    </recommendedName>
</protein>
<evidence type="ECO:0008006" key="5">
    <source>
        <dbReference type="Google" id="ProtNLM"/>
    </source>
</evidence>
<dbReference type="AlphaFoldDB" id="A0AAW9DS79"/>
<feature type="transmembrane region" description="Helical" evidence="2">
    <location>
        <begin position="81"/>
        <end position="102"/>
    </location>
</feature>
<accession>A0AAW9DS79</accession>
<dbReference type="RefSeq" id="WP_319614397.1">
    <property type="nucleotide sequence ID" value="NZ_JAWXYB010000018.1"/>
</dbReference>
<proteinExistence type="predicted"/>
<feature type="transmembrane region" description="Helical" evidence="2">
    <location>
        <begin position="381"/>
        <end position="402"/>
    </location>
</feature>
<keyword evidence="4" id="KW-1185">Reference proteome</keyword>
<sequence length="427" mass="45217">MSRSPAAIRRWQLAAYLLLNGGFFFFDTAMGLFDVATYGYFTRQHVPGYYFALDFVMVSVPMLLGGWLAHQLNRRFGVRTVIGLGYAIATIGFVILFATGLYRIPLCLLIVSLLLGIVFSAILPALSRFIRDVFGAGKGAVLALKLDAVFMAVGMVAGVGFGTVWFGREGLAVFFPLASACFALAGAVHVITLFFPGVLRDYAGPATPARWSAALAAMRRAETKWRSLMLQPSLNMVIVPLMVGLPAYEARRGAGVVPVIGVVAAPIIVLAGRRCGMLAGRLAAPEILLRAMVARRGAALWPMGGFFILYGLAFLARPLPMIFLLVFAAHVMSNVVAGAVFYGVQTEFAEGETAAASALQSQLSTFVWVIVALLATGAMAFLPPAATIGIAALGLIAAALVLRGSGMTRVQSAPPPPISKQSGPLSK</sequence>
<feature type="transmembrane region" description="Helical" evidence="2">
    <location>
        <begin position="298"/>
        <end position="316"/>
    </location>
</feature>
<feature type="transmembrane region" description="Helical" evidence="2">
    <location>
        <begin position="148"/>
        <end position="167"/>
    </location>
</feature>
<comment type="caution">
    <text evidence="3">The sequence shown here is derived from an EMBL/GenBank/DDBJ whole genome shotgun (WGS) entry which is preliminary data.</text>
</comment>
<evidence type="ECO:0000313" key="4">
    <source>
        <dbReference type="Proteomes" id="UP001279553"/>
    </source>
</evidence>
<feature type="transmembrane region" description="Helical" evidence="2">
    <location>
        <begin position="354"/>
        <end position="375"/>
    </location>
</feature>
<dbReference type="Gene3D" id="1.20.1250.20">
    <property type="entry name" value="MFS general substrate transporter like domains"/>
    <property type="match status" value="1"/>
</dbReference>
<feature type="transmembrane region" description="Helical" evidence="2">
    <location>
        <begin position="108"/>
        <end position="127"/>
    </location>
</feature>
<keyword evidence="2" id="KW-0812">Transmembrane</keyword>
<organism evidence="3 4">
    <name type="scientific">Acidiphilium acidophilum</name>
    <name type="common">Thiobacillus acidophilus</name>
    <dbReference type="NCBI Taxonomy" id="76588"/>
    <lineage>
        <taxon>Bacteria</taxon>
        <taxon>Pseudomonadati</taxon>
        <taxon>Pseudomonadota</taxon>
        <taxon>Alphaproteobacteria</taxon>
        <taxon>Acetobacterales</taxon>
        <taxon>Acidocellaceae</taxon>
        <taxon>Acidiphilium</taxon>
    </lineage>
</organism>
<feature type="transmembrane region" description="Helical" evidence="2">
    <location>
        <begin position="48"/>
        <end position="69"/>
    </location>
</feature>
<evidence type="ECO:0000256" key="2">
    <source>
        <dbReference type="SAM" id="Phobius"/>
    </source>
</evidence>
<keyword evidence="2" id="KW-1133">Transmembrane helix</keyword>
<feature type="transmembrane region" description="Helical" evidence="2">
    <location>
        <begin position="12"/>
        <end position="33"/>
    </location>
</feature>
<evidence type="ECO:0000256" key="1">
    <source>
        <dbReference type="SAM" id="MobiDB-lite"/>
    </source>
</evidence>
<feature type="region of interest" description="Disordered" evidence="1">
    <location>
        <begin position="408"/>
        <end position="427"/>
    </location>
</feature>
<feature type="transmembrane region" description="Helical" evidence="2">
    <location>
        <begin position="228"/>
        <end position="248"/>
    </location>
</feature>
<reference evidence="3 4" key="1">
    <citation type="submission" date="2023-11" db="EMBL/GenBank/DDBJ databases">
        <title>MicrobeMod: A computational toolkit for identifying prokaryotic methylation and restriction-modification with nanopore sequencing.</title>
        <authorList>
            <person name="Crits-Christoph A."/>
            <person name="Kang S.C."/>
            <person name="Lee H."/>
            <person name="Ostrov N."/>
        </authorList>
    </citation>
    <scope>NUCLEOTIDE SEQUENCE [LARGE SCALE GENOMIC DNA]</scope>
    <source>
        <strain evidence="3 4">DSMZ 700</strain>
    </source>
</reference>
<feature type="transmembrane region" description="Helical" evidence="2">
    <location>
        <begin position="173"/>
        <end position="195"/>
    </location>
</feature>
<dbReference type="InterPro" id="IPR036259">
    <property type="entry name" value="MFS_trans_sf"/>
</dbReference>
<gene>
    <name evidence="3" type="ORF">SIL87_11970</name>
</gene>
<name>A0AAW9DS79_ACIAO</name>
<dbReference type="SUPFAM" id="SSF103473">
    <property type="entry name" value="MFS general substrate transporter"/>
    <property type="match status" value="1"/>
</dbReference>
<evidence type="ECO:0000313" key="3">
    <source>
        <dbReference type="EMBL" id="MDX5931486.1"/>
    </source>
</evidence>